<feature type="region of interest" description="Disordered" evidence="1">
    <location>
        <begin position="143"/>
        <end position="162"/>
    </location>
</feature>
<name>A0ABZ2WYR6_9HYPO</name>
<feature type="domain" description="Telomeric single stranded DNA binding POT1/Cdc13" evidence="2">
    <location>
        <begin position="1407"/>
        <end position="1545"/>
    </location>
</feature>
<organism evidence="3 4">
    <name type="scientific">Fusarium acuminatum</name>
    <dbReference type="NCBI Taxonomy" id="5515"/>
    <lineage>
        <taxon>Eukaryota</taxon>
        <taxon>Fungi</taxon>
        <taxon>Dikarya</taxon>
        <taxon>Ascomycota</taxon>
        <taxon>Pezizomycotina</taxon>
        <taxon>Sordariomycetes</taxon>
        <taxon>Hypocreomycetidae</taxon>
        <taxon>Hypocreales</taxon>
        <taxon>Nectriaceae</taxon>
        <taxon>Fusarium</taxon>
        <taxon>Fusarium tricinctum species complex</taxon>
    </lineage>
</organism>
<feature type="compositionally biased region" description="Acidic residues" evidence="1">
    <location>
        <begin position="636"/>
        <end position="671"/>
    </location>
</feature>
<evidence type="ECO:0000259" key="2">
    <source>
        <dbReference type="SMART" id="SM00976"/>
    </source>
</evidence>
<feature type="compositionally biased region" description="Polar residues" evidence="1">
    <location>
        <begin position="846"/>
        <end position="858"/>
    </location>
</feature>
<feature type="compositionally biased region" description="Polar residues" evidence="1">
    <location>
        <begin position="241"/>
        <end position="250"/>
    </location>
</feature>
<feature type="region of interest" description="Disordered" evidence="1">
    <location>
        <begin position="401"/>
        <end position="432"/>
    </location>
</feature>
<dbReference type="Pfam" id="PF02765">
    <property type="entry name" value="POT1"/>
    <property type="match status" value="1"/>
</dbReference>
<gene>
    <name evidence="3" type="ORF">QYS62_006078</name>
</gene>
<feature type="region of interest" description="Disordered" evidence="1">
    <location>
        <begin position="505"/>
        <end position="945"/>
    </location>
</feature>
<feature type="compositionally biased region" description="Basic and acidic residues" evidence="1">
    <location>
        <begin position="1059"/>
        <end position="1068"/>
    </location>
</feature>
<protein>
    <recommendedName>
        <fullName evidence="2">Telomeric single stranded DNA binding POT1/Cdc13 domain-containing protein</fullName>
    </recommendedName>
</protein>
<feature type="region of interest" description="Disordered" evidence="1">
    <location>
        <begin position="171"/>
        <end position="199"/>
    </location>
</feature>
<feature type="region of interest" description="Disordered" evidence="1">
    <location>
        <begin position="217"/>
        <end position="287"/>
    </location>
</feature>
<feature type="compositionally biased region" description="Polar residues" evidence="1">
    <location>
        <begin position="1299"/>
        <end position="1308"/>
    </location>
</feature>
<feature type="compositionally biased region" description="Acidic residues" evidence="1">
    <location>
        <begin position="574"/>
        <end position="627"/>
    </location>
</feature>
<feature type="compositionally biased region" description="Basic and acidic residues" evidence="1">
    <location>
        <begin position="1337"/>
        <end position="1352"/>
    </location>
</feature>
<feature type="compositionally biased region" description="Basic and acidic residues" evidence="1">
    <location>
        <begin position="830"/>
        <end position="842"/>
    </location>
</feature>
<feature type="compositionally biased region" description="Basic and acidic residues" evidence="1">
    <location>
        <begin position="563"/>
        <end position="573"/>
    </location>
</feature>
<keyword evidence="4" id="KW-1185">Reference proteome</keyword>
<feature type="compositionally biased region" description="Polar residues" evidence="1">
    <location>
        <begin position="270"/>
        <end position="281"/>
    </location>
</feature>
<dbReference type="Proteomes" id="UP001489902">
    <property type="component" value="Chromosome 3"/>
</dbReference>
<reference evidence="3 4" key="1">
    <citation type="submission" date="2024-04" db="EMBL/GenBank/DDBJ databases">
        <title>Complete genome sequence of Fusarium acuminatum.</title>
        <authorList>
            <person name="Lan B."/>
        </authorList>
    </citation>
    <scope>NUCLEOTIDE SEQUENCE [LARGE SCALE GENOMIC DNA]</scope>
    <source>
        <strain evidence="3">1A</strain>
    </source>
</reference>
<feature type="compositionally biased region" description="Acidic residues" evidence="1">
    <location>
        <begin position="1136"/>
        <end position="1148"/>
    </location>
</feature>
<dbReference type="CDD" id="cd04497">
    <property type="entry name" value="hPOT1_OB1_like"/>
    <property type="match status" value="1"/>
</dbReference>
<dbReference type="InterPro" id="IPR012340">
    <property type="entry name" value="NA-bd_OB-fold"/>
</dbReference>
<evidence type="ECO:0000256" key="1">
    <source>
        <dbReference type="SAM" id="MobiDB-lite"/>
    </source>
</evidence>
<feature type="region of interest" description="Disordered" evidence="1">
    <location>
        <begin position="976"/>
        <end position="998"/>
    </location>
</feature>
<feature type="compositionally biased region" description="Polar residues" evidence="1">
    <location>
        <begin position="151"/>
        <end position="162"/>
    </location>
</feature>
<feature type="compositionally biased region" description="Low complexity" evidence="1">
    <location>
        <begin position="508"/>
        <end position="525"/>
    </location>
</feature>
<dbReference type="SMART" id="SM00976">
    <property type="entry name" value="Telo_bind"/>
    <property type="match status" value="1"/>
</dbReference>
<evidence type="ECO:0000313" key="4">
    <source>
        <dbReference type="Proteomes" id="UP001489902"/>
    </source>
</evidence>
<feature type="region of interest" description="Disordered" evidence="1">
    <location>
        <begin position="1130"/>
        <end position="1387"/>
    </location>
</feature>
<dbReference type="Gene3D" id="2.40.50.140">
    <property type="entry name" value="Nucleic acid-binding proteins"/>
    <property type="match status" value="1"/>
</dbReference>
<feature type="region of interest" description="Disordered" evidence="1">
    <location>
        <begin position="1010"/>
        <end position="1117"/>
    </location>
</feature>
<dbReference type="InterPro" id="IPR011564">
    <property type="entry name" value="Telomer_end-bd_POT1/Cdc13"/>
</dbReference>
<feature type="compositionally biased region" description="Basic and acidic residues" evidence="1">
    <location>
        <begin position="745"/>
        <end position="785"/>
    </location>
</feature>
<dbReference type="EMBL" id="CP151262">
    <property type="protein sequence ID" value="WZH45037.1"/>
    <property type="molecule type" value="Genomic_DNA"/>
</dbReference>
<feature type="compositionally biased region" description="Polar residues" evidence="1">
    <location>
        <begin position="805"/>
        <end position="816"/>
    </location>
</feature>
<feature type="compositionally biased region" description="Acidic residues" evidence="1">
    <location>
        <begin position="260"/>
        <end position="269"/>
    </location>
</feature>
<proteinExistence type="predicted"/>
<dbReference type="SUPFAM" id="SSF50249">
    <property type="entry name" value="Nucleic acid-binding proteins"/>
    <property type="match status" value="1"/>
</dbReference>
<evidence type="ECO:0000313" key="3">
    <source>
        <dbReference type="EMBL" id="WZH45037.1"/>
    </source>
</evidence>
<feature type="compositionally biased region" description="Polar residues" evidence="1">
    <location>
        <begin position="1353"/>
        <end position="1373"/>
    </location>
</feature>
<feature type="compositionally biased region" description="Acidic residues" evidence="1">
    <location>
        <begin position="725"/>
        <end position="739"/>
    </location>
</feature>
<feature type="compositionally biased region" description="Basic and acidic residues" evidence="1">
    <location>
        <begin position="859"/>
        <end position="875"/>
    </location>
</feature>
<sequence>MTDSHPTTSLLDQGDSISIAQLNPDISEPEKRVVCGTVTITWPFSILHKSVAFLLAERDFRLRRENGQVRVRFYGAAARAIADASLGAGDEIRVSLQGVKWEKNETHTQVAGSTLEWQLEFTNRLILGISRPETGQETIIDIDVPTEEPETTTNGQADNTNSVDVLTPVLEEPATPTPQSPEVTLPAKRNMSSTLDPNEYASPAFLKRARVSYGSLFEGGMDTFDDDISKKSKSKKRTRFSLPSNAWRYTSQSPSPEPEQMSEVDEEETQANGVPQPNGSTEDVPMDTPQRRAMVDQGVQTADVDFTPMASVQVMAESRPAFGFAQLTPTPFARTRPFGADGSMVDPSLQFEGDSTTPHGMPLGSHQDLLGHSPNHMGTDMAFTYTPQTVLFSQAQGFLPEEHTQNTKPGSPTPATAAGDYPSGLLDTDPIPSNMVNNLTTLAALGSQSDMAPHNPFDTEAHLSSTFNTTMQPPQNVWATEASPEPQSANASSDVEHPVVIMSSSPFREQGSQEPSESRQPSPSRDNTEIDATADGSPEPALEEPASEAEYYRDGGDEPGDDYDLRKYSRTHDDDDDVETSEEEPEVNNDDPEAQIMNPEEDDVDVDEDVENQEGYLDEDPEEYAEEMYERRSGDEGEEYEGSEGDAEGEYYSDEEDGYDDEEEEEYDEEAENRPSAPPVQQDPVFISLLSDSEDDEEPEQAPKPEPEPQSESEADSESVRDQEQEPEPASEPEQEDETNPLLESEAKREIEDFKADEEMTKENDQPLLEMEAKRPSKQGTKEANLDENAEDPNDGLPAVLENVSAPSSTARVSTTDDVEAAEAPAVSEANKDDDNSPRADETTEEQSTVNLSTQNEPPTEREEQHVPETEKEPSPAKTEPGEIDMDHAPAPVEKYDESENGNVVPEEPKEPDAPDETVPVVAEEPVEAMDIDAPAGETKEDTVDSMETTVVEVVEASITISEEASGTITEAAQEASASVHMVTAQEEPLPETLETQDNVDVPSNVLASEEIASDDQAILETRGSQGPETSESHDAIMQDAASCEVTTQPVPQSADALSETHRGKAEEANVDEEPTGHGQISPPPTQALETQVLEEDNINVSGEQHGEHLPTPGETQQVVEVEMVETLNTVTQNNEVDDEDVDPEDQIMAEILQHSPIRQDAHPLRDPFMSSPVTSQAKSPVPAEPTDEPLATSPGNDEPASDIIVAKSLRSRRKKSAKTSDENGAEDPSLALIINTPTSKTSERRSKHNSPDGSSSKTHSKTNHDDPSIQLAGGSVQTEAKNKRKRKAPDDESGLDADNSSPGSQRITRSKTDHGDPSILLAKGSSPSARQLRSHKTPDPKRETPRRETRSVSRSLQIQEDSPDVSFTSLKSPSIAGSAGTVPEEEDVKTLKQQLVKGLRTSLPDFLSLKLVSRNSIDKMTDILAVVTQTPAHPHRPKHGPRDFMLTLSLTDPSTAPTQVRVAHIFRPHLASLPEVDAGDVILLRRVKVVSMKGRGFGVRSEDSSSWAVSKSNDKEILSQVKGPPVEITPEEIEYAKGLRQWWSLQDDSAMDKIETASRKVTEAGKENAK</sequence>
<accession>A0ABZ2WYR6</accession>